<feature type="domain" description="TonB-dependent receptor plug" evidence="16">
    <location>
        <begin position="42"/>
        <end position="139"/>
    </location>
</feature>
<dbReference type="RefSeq" id="WP_161075276.1">
    <property type="nucleotide sequence ID" value="NZ_WWCU01000051.1"/>
</dbReference>
<dbReference type="PANTHER" id="PTHR30069">
    <property type="entry name" value="TONB-DEPENDENT OUTER MEMBRANE RECEPTOR"/>
    <property type="match status" value="1"/>
</dbReference>
<evidence type="ECO:0000256" key="4">
    <source>
        <dbReference type="ARBA" id="ARBA00022452"/>
    </source>
</evidence>
<dbReference type="GO" id="GO:0044718">
    <property type="term" value="P:siderophore transmembrane transport"/>
    <property type="evidence" value="ECO:0007669"/>
    <property type="project" value="TreeGrafter"/>
</dbReference>
<comment type="similarity">
    <text evidence="2 12 13">Belongs to the TonB-dependent receptor family.</text>
</comment>
<dbReference type="Pfam" id="PF00593">
    <property type="entry name" value="TonB_dep_Rec_b-barrel"/>
    <property type="match status" value="1"/>
</dbReference>
<accession>A0A7X4HGT2</accession>
<comment type="subcellular location">
    <subcellularLocation>
        <location evidence="1 12">Cell outer membrane</location>
        <topology evidence="1 12">Multi-pass membrane protein</topology>
    </subcellularLocation>
</comment>
<dbReference type="CDD" id="cd01347">
    <property type="entry name" value="ligand_gated_channel"/>
    <property type="match status" value="1"/>
</dbReference>
<dbReference type="Gene3D" id="2.40.170.20">
    <property type="entry name" value="TonB-dependent receptor, beta-barrel domain"/>
    <property type="match status" value="1"/>
</dbReference>
<dbReference type="InterPro" id="IPR012910">
    <property type="entry name" value="Plug_dom"/>
</dbReference>
<proteinExistence type="inferred from homology"/>
<dbReference type="InterPro" id="IPR000531">
    <property type="entry name" value="Beta-barrel_TonB"/>
</dbReference>
<evidence type="ECO:0000256" key="9">
    <source>
        <dbReference type="ARBA" id="ARBA00023136"/>
    </source>
</evidence>
<dbReference type="GO" id="GO:0009279">
    <property type="term" value="C:cell outer membrane"/>
    <property type="evidence" value="ECO:0007669"/>
    <property type="project" value="UniProtKB-SubCell"/>
</dbReference>
<keyword evidence="6 14" id="KW-0732">Signal</keyword>
<keyword evidence="11 12" id="KW-0998">Cell outer membrane</keyword>
<keyword evidence="5 12" id="KW-0812">Transmembrane</keyword>
<evidence type="ECO:0000256" key="14">
    <source>
        <dbReference type="SAM" id="SignalP"/>
    </source>
</evidence>
<evidence type="ECO:0000256" key="13">
    <source>
        <dbReference type="RuleBase" id="RU003357"/>
    </source>
</evidence>
<dbReference type="InterPro" id="IPR037066">
    <property type="entry name" value="Plug_dom_sf"/>
</dbReference>
<evidence type="ECO:0000256" key="11">
    <source>
        <dbReference type="ARBA" id="ARBA00023237"/>
    </source>
</evidence>
<evidence type="ECO:0000256" key="5">
    <source>
        <dbReference type="ARBA" id="ARBA00022692"/>
    </source>
</evidence>
<evidence type="ECO:0000256" key="10">
    <source>
        <dbReference type="ARBA" id="ARBA00023170"/>
    </source>
</evidence>
<protein>
    <submittedName>
        <fullName evidence="17">TonB-dependent receptor</fullName>
    </submittedName>
</protein>
<dbReference type="Proteomes" id="UP000450676">
    <property type="component" value="Unassembled WGS sequence"/>
</dbReference>
<dbReference type="PROSITE" id="PS52016">
    <property type="entry name" value="TONB_DEPENDENT_REC_3"/>
    <property type="match status" value="1"/>
</dbReference>
<evidence type="ECO:0000256" key="12">
    <source>
        <dbReference type="PROSITE-ProRule" id="PRU01360"/>
    </source>
</evidence>
<dbReference type="Pfam" id="PF07715">
    <property type="entry name" value="Plug"/>
    <property type="match status" value="1"/>
</dbReference>
<dbReference type="AlphaFoldDB" id="A0A7X4HGT2"/>
<evidence type="ECO:0000256" key="1">
    <source>
        <dbReference type="ARBA" id="ARBA00004571"/>
    </source>
</evidence>
<name>A0A7X4HGT2_9BURK</name>
<dbReference type="InterPro" id="IPR036942">
    <property type="entry name" value="Beta-barrel_TonB_sf"/>
</dbReference>
<keyword evidence="9 12" id="KW-0472">Membrane</keyword>
<evidence type="ECO:0000256" key="7">
    <source>
        <dbReference type="ARBA" id="ARBA00023065"/>
    </source>
</evidence>
<dbReference type="PANTHER" id="PTHR30069:SF53">
    <property type="entry name" value="COLICIN I RECEPTOR-RELATED"/>
    <property type="match status" value="1"/>
</dbReference>
<dbReference type="Gene3D" id="2.170.130.10">
    <property type="entry name" value="TonB-dependent receptor, plug domain"/>
    <property type="match status" value="1"/>
</dbReference>
<evidence type="ECO:0000256" key="3">
    <source>
        <dbReference type="ARBA" id="ARBA00022448"/>
    </source>
</evidence>
<dbReference type="GO" id="GO:0015344">
    <property type="term" value="F:siderophore uptake transmembrane transporter activity"/>
    <property type="evidence" value="ECO:0007669"/>
    <property type="project" value="TreeGrafter"/>
</dbReference>
<keyword evidence="4 12" id="KW-1134">Transmembrane beta strand</keyword>
<keyword evidence="8 13" id="KW-0798">TonB box</keyword>
<sequence>MKPRICAHALATAISAAFAFPAAAQDMQKIEVAGAKVDQRREETAASIIVSGRDLQRQGDRTLADVLKRVAGVSIGTGGGKGSEIRMRGLGNGYTQILLNGVAAPQGFAVESLAPELIEKVEILRSASAELGTQAIAGTINIVLRKSAPRARQEGKLGLDALAGGLYPKLSPNVSWQASDKGDGYSYTVAATANRSAAPVSRVEYETVTAPDGALPLSRVSPQRDTNVSRTASIAPRVSWNRRDDTVSVQSFLNLYERSMGVEAHETVLAGAPSQYPSHDRMVVLRGALLRNDLSWQRALESGARWEAKLGFTVNPRSSDFDFHTLAGSARSPALKVVHADIGELAATFSGKYQLPLGGGHALAIGWDSGHTRRTQTREEQDYTRGMAYDERHRGVVKRVALYAQDEWELGRGWSLSAGVRWEALETAVATASALQPADAIVQRSPVLSPVLQSLYKLSAQRQFRLGLARTYKAPTMAELIPRRYTTDNNNSATNPDTQGNPRLRPELAWGLDAGYDHYFGKDGLFSASAYARRIDAVTQPLLFREGGRWIRMPSNAGRADARGVALEAKTALSDAWSLRGNLARNWSRVADVPGPDNRLDRQAPFSLNAGADWQALPSLKMGADFNYERGARTQLSATEASAAGSVRKLDLYAVWQLDGATRLRAGALNLLRRDMTGWDSVLVAEGVQRLATRTAASPTLRVGLERNW</sequence>
<comment type="caution">
    <text evidence="17">The sequence shown here is derived from an EMBL/GenBank/DDBJ whole genome shotgun (WGS) entry which is preliminary data.</text>
</comment>
<evidence type="ECO:0000313" key="17">
    <source>
        <dbReference type="EMBL" id="MYN10998.1"/>
    </source>
</evidence>
<reference evidence="17 18" key="1">
    <citation type="submission" date="2019-12" db="EMBL/GenBank/DDBJ databases">
        <title>Novel species isolated from a subtropical stream in China.</title>
        <authorList>
            <person name="Lu H."/>
        </authorList>
    </citation>
    <scope>NUCLEOTIDE SEQUENCE [LARGE SCALE GENOMIC DNA]</scope>
    <source>
        <strain evidence="17 18">FT127W</strain>
    </source>
</reference>
<keyword evidence="3 12" id="KW-0813">Transport</keyword>
<dbReference type="InterPro" id="IPR039426">
    <property type="entry name" value="TonB-dep_rcpt-like"/>
</dbReference>
<keyword evidence="10 17" id="KW-0675">Receptor</keyword>
<organism evidence="17 18">
    <name type="scientific">Pseudoduganella aquatica</name>
    <dbReference type="NCBI Taxonomy" id="2660641"/>
    <lineage>
        <taxon>Bacteria</taxon>
        <taxon>Pseudomonadati</taxon>
        <taxon>Pseudomonadota</taxon>
        <taxon>Betaproteobacteria</taxon>
        <taxon>Burkholderiales</taxon>
        <taxon>Oxalobacteraceae</taxon>
        <taxon>Telluria group</taxon>
        <taxon>Pseudoduganella</taxon>
    </lineage>
</organism>
<evidence type="ECO:0000259" key="16">
    <source>
        <dbReference type="Pfam" id="PF07715"/>
    </source>
</evidence>
<dbReference type="EMBL" id="WWCU01000051">
    <property type="protein sequence ID" value="MYN10998.1"/>
    <property type="molecule type" value="Genomic_DNA"/>
</dbReference>
<keyword evidence="7" id="KW-0406">Ion transport</keyword>
<evidence type="ECO:0000256" key="6">
    <source>
        <dbReference type="ARBA" id="ARBA00022729"/>
    </source>
</evidence>
<evidence type="ECO:0000313" key="18">
    <source>
        <dbReference type="Proteomes" id="UP000450676"/>
    </source>
</evidence>
<gene>
    <name evidence="17" type="ORF">GTP77_27140</name>
</gene>
<feature type="chain" id="PRO_5031463160" evidence="14">
    <location>
        <begin position="25"/>
        <end position="709"/>
    </location>
</feature>
<evidence type="ECO:0000259" key="15">
    <source>
        <dbReference type="Pfam" id="PF00593"/>
    </source>
</evidence>
<feature type="domain" description="TonB-dependent receptor-like beta-barrel" evidence="15">
    <location>
        <begin position="289"/>
        <end position="671"/>
    </location>
</feature>
<dbReference type="SUPFAM" id="SSF56935">
    <property type="entry name" value="Porins"/>
    <property type="match status" value="1"/>
</dbReference>
<feature type="signal peptide" evidence="14">
    <location>
        <begin position="1"/>
        <end position="24"/>
    </location>
</feature>
<evidence type="ECO:0000256" key="8">
    <source>
        <dbReference type="ARBA" id="ARBA00023077"/>
    </source>
</evidence>
<evidence type="ECO:0000256" key="2">
    <source>
        <dbReference type="ARBA" id="ARBA00009810"/>
    </source>
</evidence>
<keyword evidence="18" id="KW-1185">Reference proteome</keyword>